<dbReference type="GO" id="GO:0003700">
    <property type="term" value="F:DNA-binding transcription factor activity"/>
    <property type="evidence" value="ECO:0007669"/>
    <property type="project" value="TreeGrafter"/>
</dbReference>
<dbReference type="Gene3D" id="1.10.357.10">
    <property type="entry name" value="Tetracycline Repressor, domain 2"/>
    <property type="match status" value="1"/>
</dbReference>
<dbReference type="GO" id="GO:0000976">
    <property type="term" value="F:transcription cis-regulatory region binding"/>
    <property type="evidence" value="ECO:0007669"/>
    <property type="project" value="TreeGrafter"/>
</dbReference>
<dbReference type="InterPro" id="IPR009057">
    <property type="entry name" value="Homeodomain-like_sf"/>
</dbReference>
<dbReference type="SUPFAM" id="SSF46689">
    <property type="entry name" value="Homeodomain-like"/>
    <property type="match status" value="1"/>
</dbReference>
<dbReference type="InterPro" id="IPR050109">
    <property type="entry name" value="HTH-type_TetR-like_transc_reg"/>
</dbReference>
<feature type="DNA-binding region" description="H-T-H motif" evidence="2">
    <location>
        <begin position="120"/>
        <end position="139"/>
    </location>
</feature>
<feature type="domain" description="HTH tetR-type" evidence="4">
    <location>
        <begin position="97"/>
        <end position="157"/>
    </location>
</feature>
<organism evidence="5 6">
    <name type="scientific">Actinomadura syzygii</name>
    <dbReference type="NCBI Taxonomy" id="1427538"/>
    <lineage>
        <taxon>Bacteria</taxon>
        <taxon>Bacillati</taxon>
        <taxon>Actinomycetota</taxon>
        <taxon>Actinomycetes</taxon>
        <taxon>Streptosporangiales</taxon>
        <taxon>Thermomonosporaceae</taxon>
        <taxon>Actinomadura</taxon>
    </lineage>
</organism>
<keyword evidence="6" id="KW-1185">Reference proteome</keyword>
<dbReference type="EMBL" id="VSFF01000002">
    <property type="protein sequence ID" value="TYC17410.1"/>
    <property type="molecule type" value="Genomic_DNA"/>
</dbReference>
<dbReference type="Pfam" id="PF00440">
    <property type="entry name" value="TetR_N"/>
    <property type="match status" value="1"/>
</dbReference>
<dbReference type="AlphaFoldDB" id="A0A5D0UI12"/>
<evidence type="ECO:0000256" key="3">
    <source>
        <dbReference type="SAM" id="MobiDB-lite"/>
    </source>
</evidence>
<dbReference type="InterPro" id="IPR001647">
    <property type="entry name" value="HTH_TetR"/>
</dbReference>
<evidence type="ECO:0000313" key="6">
    <source>
        <dbReference type="Proteomes" id="UP000322634"/>
    </source>
</evidence>
<comment type="caution">
    <text evidence="5">The sequence shown here is derived from an EMBL/GenBank/DDBJ whole genome shotgun (WGS) entry which is preliminary data.</text>
</comment>
<feature type="region of interest" description="Disordered" evidence="3">
    <location>
        <begin position="1"/>
        <end position="25"/>
    </location>
</feature>
<dbReference type="Pfam" id="PF17925">
    <property type="entry name" value="TetR_C_20"/>
    <property type="match status" value="1"/>
</dbReference>
<gene>
    <name evidence="5" type="ORF">FXF65_05195</name>
</gene>
<sequence>MRPVSSSCPGRRGTPSGRRARGDTVGARVAAAGRAVPLTGIGDRGHRRDCRILFLVSTRAAAERALGPHPAGTRGGGIVARISSARPSAEPSSPEQHDRRRRILRAAARIGGEKSLERVQMHEVAKEAGVAIGTLYRYFPSKVHLFTGVMAAQVDRLREQVHAPAPGTSPEDAVADLLVQASRYLMAQPVLSASMLHASNTAHVATVPDTMHIDNTFRDILLRAVGIDDPTVQDVTLVRLVMQCWYGVLQSSLNGRASMADVESDIRLACRLLLAPRSNAPRAKKRRA</sequence>
<proteinExistence type="predicted"/>
<reference evidence="5 6" key="1">
    <citation type="submission" date="2019-08" db="EMBL/GenBank/DDBJ databases">
        <title>Actinomadura sp. nov. CYP1-5 isolated from mountain soil.</title>
        <authorList>
            <person name="Songsumanus A."/>
            <person name="Kuncharoen N."/>
            <person name="Kudo T."/>
            <person name="Yuki M."/>
            <person name="Igarashi Y."/>
            <person name="Tanasupawat S."/>
        </authorList>
    </citation>
    <scope>NUCLEOTIDE SEQUENCE [LARGE SCALE GENOMIC DNA]</scope>
    <source>
        <strain evidence="5 6">GKU157</strain>
    </source>
</reference>
<evidence type="ECO:0000313" key="5">
    <source>
        <dbReference type="EMBL" id="TYC17410.1"/>
    </source>
</evidence>
<dbReference type="PRINTS" id="PR00455">
    <property type="entry name" value="HTHTETR"/>
</dbReference>
<evidence type="ECO:0000256" key="2">
    <source>
        <dbReference type="PROSITE-ProRule" id="PRU00335"/>
    </source>
</evidence>
<protein>
    <submittedName>
        <fullName evidence="5">TetR/AcrR family transcriptional regulator</fullName>
    </submittedName>
</protein>
<dbReference type="PANTHER" id="PTHR30055:SF242">
    <property type="entry name" value="HTH-TYPE TRANSCRIPTIONAL REPRESSOR KSTR"/>
    <property type="match status" value="1"/>
</dbReference>
<keyword evidence="1 2" id="KW-0238">DNA-binding</keyword>
<name>A0A5D0UI12_9ACTN</name>
<dbReference type="PANTHER" id="PTHR30055">
    <property type="entry name" value="HTH-TYPE TRANSCRIPTIONAL REGULATOR RUTR"/>
    <property type="match status" value="1"/>
</dbReference>
<dbReference type="InterPro" id="IPR041642">
    <property type="entry name" value="KstR_C"/>
</dbReference>
<evidence type="ECO:0000256" key="1">
    <source>
        <dbReference type="ARBA" id="ARBA00023125"/>
    </source>
</evidence>
<dbReference type="PROSITE" id="PS50977">
    <property type="entry name" value="HTH_TETR_2"/>
    <property type="match status" value="1"/>
</dbReference>
<dbReference type="Proteomes" id="UP000322634">
    <property type="component" value="Unassembled WGS sequence"/>
</dbReference>
<accession>A0A5D0UI12</accession>
<evidence type="ECO:0000259" key="4">
    <source>
        <dbReference type="PROSITE" id="PS50977"/>
    </source>
</evidence>
<dbReference type="OrthoDB" id="9809994at2"/>